<evidence type="ECO:0000259" key="1">
    <source>
        <dbReference type="Pfam" id="PF13302"/>
    </source>
</evidence>
<sequence length="170" mass="18344">MQPVLTNGPVRLVPFGDRHLTDTYVGWLNTPELVRFSEQRHRSHDLDSCRAYVASFATGPNLLWAVEDHATGSHVGNITATVNPPNGLADISILIGGGSGQGYGFAAWSAVLDYLGSRPDLRKITGGCLAGNAAMVAIMRKAKMQPDGVRKDHFLVDGAPMDVLHFARYT</sequence>
<dbReference type="InterPro" id="IPR051908">
    <property type="entry name" value="Ribosomal_N-acetyltransferase"/>
</dbReference>
<evidence type="ECO:0000313" key="2">
    <source>
        <dbReference type="EMBL" id="QXL86173.1"/>
    </source>
</evidence>
<dbReference type="EMBL" id="CP078073">
    <property type="protein sequence ID" value="QXL86173.1"/>
    <property type="molecule type" value="Genomic_DNA"/>
</dbReference>
<dbReference type="Pfam" id="PF13302">
    <property type="entry name" value="Acetyltransf_3"/>
    <property type="match status" value="1"/>
</dbReference>
<dbReference type="SUPFAM" id="SSF55729">
    <property type="entry name" value="Acyl-CoA N-acyltransferases (Nat)"/>
    <property type="match status" value="1"/>
</dbReference>
<dbReference type="AlphaFoldDB" id="A0A975TRX6"/>
<dbReference type="InterPro" id="IPR000182">
    <property type="entry name" value="GNAT_dom"/>
</dbReference>
<dbReference type="PANTHER" id="PTHR43441:SF2">
    <property type="entry name" value="FAMILY ACETYLTRANSFERASE, PUTATIVE (AFU_ORTHOLOGUE AFUA_7G00850)-RELATED"/>
    <property type="match status" value="1"/>
</dbReference>
<feature type="domain" description="N-acetyltransferase" evidence="1">
    <location>
        <begin position="11"/>
        <end position="145"/>
    </location>
</feature>
<dbReference type="Gene3D" id="3.40.630.30">
    <property type="match status" value="1"/>
</dbReference>
<dbReference type="PANTHER" id="PTHR43441">
    <property type="entry name" value="RIBOSOMAL-PROTEIN-SERINE ACETYLTRANSFERASE"/>
    <property type="match status" value="1"/>
</dbReference>
<accession>A0A975TRX6</accession>
<dbReference type="EMBL" id="JAIMBW010000001">
    <property type="protein sequence ID" value="MBY4893450.1"/>
    <property type="molecule type" value="Genomic_DNA"/>
</dbReference>
<dbReference type="GO" id="GO:0008999">
    <property type="term" value="F:protein-N-terminal-alanine acetyltransferase activity"/>
    <property type="evidence" value="ECO:0007669"/>
    <property type="project" value="TreeGrafter"/>
</dbReference>
<gene>
    <name evidence="2" type="ORF">KUL25_11810</name>
</gene>
<evidence type="ECO:0000313" key="3">
    <source>
        <dbReference type="Proteomes" id="UP000693972"/>
    </source>
</evidence>
<protein>
    <submittedName>
        <fullName evidence="2">GNAT family N-acetyltransferase</fullName>
    </submittedName>
</protein>
<dbReference type="RefSeq" id="WP_257893129.1">
    <property type="nucleotide sequence ID" value="NZ_JAIMBW010000001.1"/>
</dbReference>
<dbReference type="Proteomes" id="UP000693972">
    <property type="component" value="Unassembled WGS sequence"/>
</dbReference>
<dbReference type="InterPro" id="IPR016181">
    <property type="entry name" value="Acyl_CoA_acyltransferase"/>
</dbReference>
<reference evidence="2 3" key="1">
    <citation type="submission" date="2021-07" db="EMBL/GenBank/DDBJ databases">
        <title>Karlodiniumbacter phycospheric gen. nov., sp. nov., a phycosphere bacterium isolated from karlodinium veneficum.</title>
        <authorList>
            <person name="Peng Y."/>
            <person name="Jiang L."/>
            <person name="Lee J."/>
        </authorList>
    </citation>
    <scope>NUCLEOTIDE SEQUENCE</scope>
    <source>
        <strain evidence="2 3">N5</strain>
    </source>
</reference>
<keyword evidence="3" id="KW-1185">Reference proteome</keyword>
<organism evidence="2">
    <name type="scientific">Gymnodinialimonas phycosphaerae</name>
    <dbReference type="NCBI Taxonomy" id="2841589"/>
    <lineage>
        <taxon>Bacteria</taxon>
        <taxon>Pseudomonadati</taxon>
        <taxon>Pseudomonadota</taxon>
        <taxon>Alphaproteobacteria</taxon>
        <taxon>Rhodobacterales</taxon>
        <taxon>Paracoccaceae</taxon>
        <taxon>Gymnodinialimonas</taxon>
    </lineage>
</organism>
<name>A0A975TRX6_9RHOB</name>
<dbReference type="GO" id="GO:1990189">
    <property type="term" value="F:protein N-terminal-serine acetyltransferase activity"/>
    <property type="evidence" value="ECO:0007669"/>
    <property type="project" value="TreeGrafter"/>
</dbReference>
<proteinExistence type="predicted"/>